<reference evidence="6 7" key="1">
    <citation type="submission" date="2018-10" db="EMBL/GenBank/DDBJ databases">
        <authorList>
            <person name="Ekblom R."/>
            <person name="Jareborg N."/>
        </authorList>
    </citation>
    <scope>NUCLEOTIDE SEQUENCE [LARGE SCALE GENOMIC DNA]</scope>
    <source>
        <tissue evidence="6">Muscle</tissue>
    </source>
</reference>
<dbReference type="AlphaFoldDB" id="A0A9X9LZS0"/>
<dbReference type="Pfam" id="PF01248">
    <property type="entry name" value="Ribosomal_L7Ae"/>
    <property type="match status" value="1"/>
</dbReference>
<keyword evidence="2 4" id="KW-0687">Ribonucleoprotein</keyword>
<protein>
    <recommendedName>
        <fullName evidence="4">60S ribosomal protein L7a</fullName>
    </recommendedName>
</protein>
<dbReference type="SUPFAM" id="SSF55315">
    <property type="entry name" value="L30e-like"/>
    <property type="match status" value="1"/>
</dbReference>
<dbReference type="GO" id="GO:0003723">
    <property type="term" value="F:RNA binding"/>
    <property type="evidence" value="ECO:0007669"/>
    <property type="project" value="UniProtKB-UniRule"/>
</dbReference>
<comment type="function">
    <text evidence="4">Component of the ribosome.</text>
</comment>
<proteinExistence type="inferred from homology"/>
<sequence>MSPLRPPVLQAGVNTVTTLAENKKPQLVVIAHDVDPPELVVLPTALHCKMGVPYCIIGGEARLEHLVPGKTCTTVAFTQVNSENKGVLAKQEEAVRTNDSDRYEICHHSGGNIWV</sequence>
<dbReference type="InterPro" id="IPR001921">
    <property type="entry name" value="Ribosomal_eL8_euk"/>
</dbReference>
<dbReference type="EMBL" id="CYRY02032768">
    <property type="protein sequence ID" value="VCX10228.1"/>
    <property type="molecule type" value="Genomic_DNA"/>
</dbReference>
<evidence type="ECO:0000256" key="1">
    <source>
        <dbReference type="ARBA" id="ARBA00007337"/>
    </source>
</evidence>
<dbReference type="Gene3D" id="3.30.1330.30">
    <property type="match status" value="1"/>
</dbReference>
<evidence type="ECO:0000313" key="7">
    <source>
        <dbReference type="Proteomes" id="UP000269945"/>
    </source>
</evidence>
<dbReference type="PRINTS" id="PR00882">
    <property type="entry name" value="RIBOSOMALL7A"/>
</dbReference>
<comment type="subunit">
    <text evidence="3">Component of the large ribosomal subunit. Interacts with CRY1. Interacts with DICER1, AGO2, TARBP2, MOV10 and EIF6; they form a large RNA-induced silencing complex (RISC).</text>
</comment>
<evidence type="ECO:0000256" key="3">
    <source>
        <dbReference type="ARBA" id="ARBA00046616"/>
    </source>
</evidence>
<gene>
    <name evidence="6" type="ORF">BN2614_LOCUS6</name>
</gene>
<dbReference type="GO" id="GO:0022625">
    <property type="term" value="C:cytosolic large ribosomal subunit"/>
    <property type="evidence" value="ECO:0007669"/>
    <property type="project" value="UniProtKB-UniRule"/>
</dbReference>
<organism evidence="6 7">
    <name type="scientific">Gulo gulo</name>
    <name type="common">Wolverine</name>
    <name type="synonym">Gluton</name>
    <dbReference type="NCBI Taxonomy" id="48420"/>
    <lineage>
        <taxon>Eukaryota</taxon>
        <taxon>Metazoa</taxon>
        <taxon>Chordata</taxon>
        <taxon>Craniata</taxon>
        <taxon>Vertebrata</taxon>
        <taxon>Euteleostomi</taxon>
        <taxon>Mammalia</taxon>
        <taxon>Eutheria</taxon>
        <taxon>Laurasiatheria</taxon>
        <taxon>Carnivora</taxon>
        <taxon>Caniformia</taxon>
        <taxon>Musteloidea</taxon>
        <taxon>Mustelidae</taxon>
        <taxon>Guloninae</taxon>
        <taxon>Gulo</taxon>
    </lineage>
</organism>
<comment type="similarity">
    <text evidence="1 4">Belongs to the eukaryotic ribosomal protein eL8 family.</text>
</comment>
<dbReference type="PRINTS" id="PR00881">
    <property type="entry name" value="L7ARS6FAMILY"/>
</dbReference>
<dbReference type="InterPro" id="IPR004038">
    <property type="entry name" value="Ribosomal_eL8/eL30/eS12/Gad45"/>
</dbReference>
<name>A0A9X9LZS0_GULGU</name>
<keyword evidence="4" id="KW-0689">Ribosomal protein</keyword>
<comment type="caution">
    <text evidence="6">The sequence shown here is derived from an EMBL/GenBank/DDBJ whole genome shotgun (WGS) entry which is preliminary data.</text>
</comment>
<dbReference type="Proteomes" id="UP000269945">
    <property type="component" value="Unassembled WGS sequence"/>
</dbReference>
<accession>A0A9X9LZS0</accession>
<evidence type="ECO:0000256" key="4">
    <source>
        <dbReference type="RuleBase" id="RU367042"/>
    </source>
</evidence>
<feature type="domain" description="Ribosomal protein eL8/eL30/eS12/Gadd45" evidence="5">
    <location>
        <begin position="8"/>
        <end position="85"/>
    </location>
</feature>
<evidence type="ECO:0000313" key="6">
    <source>
        <dbReference type="EMBL" id="VCX10228.1"/>
    </source>
</evidence>
<dbReference type="InterPro" id="IPR018492">
    <property type="entry name" value="Ribosomal_eL8/Nhp2"/>
</dbReference>
<evidence type="ECO:0000256" key="2">
    <source>
        <dbReference type="ARBA" id="ARBA00023274"/>
    </source>
</evidence>
<keyword evidence="7" id="KW-1185">Reference proteome</keyword>
<evidence type="ECO:0000259" key="5">
    <source>
        <dbReference type="Pfam" id="PF01248"/>
    </source>
</evidence>
<dbReference type="InterPro" id="IPR029064">
    <property type="entry name" value="Ribosomal_eL30-like_sf"/>
</dbReference>